<dbReference type="InterPro" id="IPR002347">
    <property type="entry name" value="SDR_fam"/>
</dbReference>
<proteinExistence type="predicted"/>
<evidence type="ECO:0000256" key="1">
    <source>
        <dbReference type="SAM" id="Phobius"/>
    </source>
</evidence>
<sequence length="374" mass="40227">KDDLKTGDLKKRGCRSGRRSSVVRCSAPRRVTFPPYVLMMDEQTALVLAVQLTALCCIAGSLLLYLLCKAKRGPWTTASDEAEVGTGRSVLVTCVQNELGLQLALRLVGLGFRVFGGVQDGNLECDAAKIIRAKMKAVEAAVGQQQGAIILIPLDVTREDSLHEGVDLIRRHLPAGQNGLWAVINTAGVAVKGRLESQESSQWDSMFKINVVGTLRAARALVPLLRVTQGRLVTLGLSSECQKGATGVVAYAAARHAVLGASSALANELAHLGVSVVVINTGNITAEQIYRGIKVKVESIKGAEAIPCDAYLNYNVNRLPDYALKAIEQTLLVARPKRSYDLRPPVTLSNYLTAVTTRFNPTIHKPNKPVLTTV</sequence>
<evidence type="ECO:0000313" key="2">
    <source>
        <dbReference type="EMBL" id="JAP97395.1"/>
    </source>
</evidence>
<dbReference type="EMBL" id="GDHC01021233">
    <property type="protein sequence ID" value="JAP97395.1"/>
    <property type="molecule type" value="Transcribed_RNA"/>
</dbReference>
<dbReference type="PANTHER" id="PTHR43313:SF36">
    <property type="entry name" value="D-BETA-HYDROXYBUTYRATE DEHYDROGENASE, MITOCHONDRIAL"/>
    <property type="match status" value="1"/>
</dbReference>
<keyword evidence="1" id="KW-0472">Membrane</keyword>
<dbReference type="Gene3D" id="3.40.50.720">
    <property type="entry name" value="NAD(P)-binding Rossmann-like Domain"/>
    <property type="match status" value="1"/>
</dbReference>
<dbReference type="SUPFAM" id="SSF51735">
    <property type="entry name" value="NAD(P)-binding Rossmann-fold domains"/>
    <property type="match status" value="1"/>
</dbReference>
<dbReference type="InterPro" id="IPR036291">
    <property type="entry name" value="NAD(P)-bd_dom_sf"/>
</dbReference>
<dbReference type="GO" id="GO:0016491">
    <property type="term" value="F:oxidoreductase activity"/>
    <property type="evidence" value="ECO:0007669"/>
    <property type="project" value="TreeGrafter"/>
</dbReference>
<dbReference type="PRINTS" id="PR00081">
    <property type="entry name" value="GDHRDH"/>
</dbReference>
<protein>
    <submittedName>
        <fullName evidence="2">D-beta-hydroxybutyrate dehydrogenase, mitochondrial</fullName>
    </submittedName>
</protein>
<accession>A0A146KPR4</accession>
<dbReference type="PANTHER" id="PTHR43313">
    <property type="entry name" value="SHORT-CHAIN DEHYDROGENASE/REDUCTASE FAMILY 9C"/>
    <property type="match status" value="1"/>
</dbReference>
<dbReference type="EMBL" id="GDHC01006247">
    <property type="protein sequence ID" value="JAQ12382.1"/>
    <property type="molecule type" value="Transcribed_RNA"/>
</dbReference>
<reference evidence="2" key="1">
    <citation type="journal article" date="2016" name="Gigascience">
        <title>De novo construction of an expanded transcriptome assembly for the western tarnished plant bug, Lygus hesperus.</title>
        <authorList>
            <person name="Tassone E.E."/>
            <person name="Geib S.M."/>
            <person name="Hall B."/>
            <person name="Fabrick J.A."/>
            <person name="Brent C.S."/>
            <person name="Hull J.J."/>
        </authorList>
    </citation>
    <scope>NUCLEOTIDE SEQUENCE</scope>
</reference>
<keyword evidence="1" id="KW-0812">Transmembrane</keyword>
<organism evidence="2">
    <name type="scientific">Lygus hesperus</name>
    <name type="common">Western plant bug</name>
    <dbReference type="NCBI Taxonomy" id="30085"/>
    <lineage>
        <taxon>Eukaryota</taxon>
        <taxon>Metazoa</taxon>
        <taxon>Ecdysozoa</taxon>
        <taxon>Arthropoda</taxon>
        <taxon>Hexapoda</taxon>
        <taxon>Insecta</taxon>
        <taxon>Pterygota</taxon>
        <taxon>Neoptera</taxon>
        <taxon>Paraneoptera</taxon>
        <taxon>Hemiptera</taxon>
        <taxon>Heteroptera</taxon>
        <taxon>Panheteroptera</taxon>
        <taxon>Cimicomorpha</taxon>
        <taxon>Miridae</taxon>
        <taxon>Mirini</taxon>
        <taxon>Lygus</taxon>
    </lineage>
</organism>
<dbReference type="Pfam" id="PF00106">
    <property type="entry name" value="adh_short"/>
    <property type="match status" value="1"/>
</dbReference>
<evidence type="ECO:0000313" key="3">
    <source>
        <dbReference type="EMBL" id="JAQ12382.1"/>
    </source>
</evidence>
<feature type="non-terminal residue" evidence="2">
    <location>
        <position position="1"/>
    </location>
</feature>
<feature type="transmembrane region" description="Helical" evidence="1">
    <location>
        <begin position="45"/>
        <end position="67"/>
    </location>
</feature>
<dbReference type="GO" id="GO:0008202">
    <property type="term" value="P:steroid metabolic process"/>
    <property type="evidence" value="ECO:0007669"/>
    <property type="project" value="TreeGrafter"/>
</dbReference>
<gene>
    <name evidence="2" type="primary">BDH1_2</name>
    <name evidence="3" type="synonym">BDH1_1</name>
    <name evidence="2" type="ORF">g.63947</name>
    <name evidence="3" type="ORF">g.63949</name>
</gene>
<name>A0A146KPR4_LYGHE</name>
<keyword evidence="1" id="KW-1133">Transmembrane helix</keyword>
<dbReference type="AlphaFoldDB" id="A0A146KPR4"/>